<dbReference type="Pfam" id="PF01914">
    <property type="entry name" value="MarC"/>
    <property type="match status" value="1"/>
</dbReference>
<proteinExistence type="inferred from homology"/>
<feature type="transmembrane region" description="Helical" evidence="7">
    <location>
        <begin position="51"/>
        <end position="71"/>
    </location>
</feature>
<dbReference type="PANTHER" id="PTHR33508:SF1">
    <property type="entry name" value="UPF0056 MEMBRANE PROTEIN YHCE"/>
    <property type="match status" value="1"/>
</dbReference>
<evidence type="ECO:0000256" key="5">
    <source>
        <dbReference type="ARBA" id="ARBA00022989"/>
    </source>
</evidence>
<comment type="similarity">
    <text evidence="2 7">Belongs to the UPF0056 (MarC) family.</text>
</comment>
<feature type="transmembrane region" description="Helical" evidence="7">
    <location>
        <begin position="190"/>
        <end position="208"/>
    </location>
</feature>
<sequence length="214" mass="23172">MNLGLLFEYWLITMAALFVIVNPLTTAFVFVSLTAKSSETVRRTMAKRSSLIATGIFVVFALLGSLIFKMFGITLEAFRIAGGLILFGIAMGMIRRGQDEGEEVSGDDPMGDGKLARDISVIPLAIPFISGPGSIATVMILTSEAPTAWHLILVFLAIIITTGACYLAMIHSHILVRYLGETGKDIITRIFGIILSVIAVQFVINGVLDIYRSL</sequence>
<keyword evidence="5 7" id="KW-1133">Transmembrane helix</keyword>
<evidence type="ECO:0000313" key="9">
    <source>
        <dbReference type="Proteomes" id="UP000012019"/>
    </source>
</evidence>
<evidence type="ECO:0000313" key="8">
    <source>
        <dbReference type="EMBL" id="EMR12410.1"/>
    </source>
</evidence>
<comment type="subcellular location">
    <subcellularLocation>
        <location evidence="1 7">Cell membrane</location>
        <topology evidence="1 7">Multi-pass membrane protein</topology>
    </subcellularLocation>
</comment>
<dbReference type="EMBL" id="APHR01000057">
    <property type="protein sequence ID" value="EMR12410.1"/>
    <property type="molecule type" value="Genomic_DNA"/>
</dbReference>
<evidence type="ECO:0000256" key="2">
    <source>
        <dbReference type="ARBA" id="ARBA00009784"/>
    </source>
</evidence>
<keyword evidence="9" id="KW-1185">Reference proteome</keyword>
<dbReference type="AlphaFoldDB" id="M7PEU4"/>
<dbReference type="PANTHER" id="PTHR33508">
    <property type="entry name" value="UPF0056 MEMBRANE PROTEIN YHCE"/>
    <property type="match status" value="1"/>
</dbReference>
<feature type="transmembrane region" description="Helical" evidence="7">
    <location>
        <begin position="6"/>
        <end position="31"/>
    </location>
</feature>
<dbReference type="InterPro" id="IPR002771">
    <property type="entry name" value="Multi_antbiot-R_MarC"/>
</dbReference>
<dbReference type="eggNOG" id="COG2095">
    <property type="taxonomic scope" value="Bacteria"/>
</dbReference>
<organism evidence="8 9">
    <name type="scientific">Methylophaga lonarensis MPL</name>
    <dbReference type="NCBI Taxonomy" id="1286106"/>
    <lineage>
        <taxon>Bacteria</taxon>
        <taxon>Pseudomonadati</taxon>
        <taxon>Pseudomonadota</taxon>
        <taxon>Gammaproteobacteria</taxon>
        <taxon>Thiotrichales</taxon>
        <taxon>Piscirickettsiaceae</taxon>
        <taxon>Methylophaga</taxon>
    </lineage>
</organism>
<dbReference type="NCBIfam" id="TIGR00427">
    <property type="entry name" value="NAAT family transporter"/>
    <property type="match status" value="1"/>
</dbReference>
<gene>
    <name evidence="8" type="ORF">MPL1_10437</name>
</gene>
<dbReference type="Proteomes" id="UP000012019">
    <property type="component" value="Unassembled WGS sequence"/>
</dbReference>
<comment type="caution">
    <text evidence="7">Lacks conserved residue(s) required for the propagation of feature annotation.</text>
</comment>
<evidence type="ECO:0000256" key="1">
    <source>
        <dbReference type="ARBA" id="ARBA00004651"/>
    </source>
</evidence>
<evidence type="ECO:0000256" key="7">
    <source>
        <dbReference type="RuleBase" id="RU362048"/>
    </source>
</evidence>
<dbReference type="RefSeq" id="WP_009727057.1">
    <property type="nucleotide sequence ID" value="NZ_APHR01000057.1"/>
</dbReference>
<evidence type="ECO:0000256" key="4">
    <source>
        <dbReference type="ARBA" id="ARBA00022692"/>
    </source>
</evidence>
<accession>M7PEU4</accession>
<protein>
    <recommendedName>
        <fullName evidence="7">UPF0056 membrane protein</fullName>
    </recommendedName>
</protein>
<keyword evidence="6 7" id="KW-0472">Membrane</keyword>
<feature type="transmembrane region" description="Helical" evidence="7">
    <location>
        <begin position="147"/>
        <end position="169"/>
    </location>
</feature>
<keyword evidence="3" id="KW-1003">Cell membrane</keyword>
<name>M7PEU4_9GAMM</name>
<feature type="transmembrane region" description="Helical" evidence="7">
    <location>
        <begin position="115"/>
        <end position="141"/>
    </location>
</feature>
<reference evidence="8 9" key="1">
    <citation type="journal article" date="2013" name="Genome Announc.">
        <title>Draft Genome Sequence of Methylophaga lonarensis MPLT, a Haloalkaliphilic (Non-Methane-Utilizing) Methylotroph.</title>
        <authorList>
            <person name="Shetty S.A."/>
            <person name="Marathe N.P."/>
            <person name="Munot H."/>
            <person name="Antony C.P."/>
            <person name="Dhotre D.P."/>
            <person name="Murrell J.C."/>
            <person name="Shouche Y.S."/>
        </authorList>
    </citation>
    <scope>NUCLEOTIDE SEQUENCE [LARGE SCALE GENOMIC DNA]</scope>
    <source>
        <strain evidence="8 9">MPL</strain>
    </source>
</reference>
<evidence type="ECO:0000256" key="3">
    <source>
        <dbReference type="ARBA" id="ARBA00022475"/>
    </source>
</evidence>
<evidence type="ECO:0000256" key="6">
    <source>
        <dbReference type="ARBA" id="ARBA00023136"/>
    </source>
</evidence>
<keyword evidence="4 7" id="KW-0812">Transmembrane</keyword>
<dbReference type="PATRIC" id="fig|1286106.3.peg.2086"/>
<comment type="caution">
    <text evidence="8">The sequence shown here is derived from an EMBL/GenBank/DDBJ whole genome shotgun (WGS) entry which is preliminary data.</text>
</comment>
<dbReference type="OrthoDB" id="21094at2"/>
<dbReference type="GO" id="GO:0005886">
    <property type="term" value="C:plasma membrane"/>
    <property type="evidence" value="ECO:0007669"/>
    <property type="project" value="UniProtKB-SubCell"/>
</dbReference>